<keyword evidence="3" id="KW-1185">Reference proteome</keyword>
<sequence>MLLLTTRVPHETPSDHVTKQHNNSQCLNDETPSTSSSCQNTHSKDMCASIISKLLGSDVPNTVVLSTSENLEEFVGDLIFRTNKTGTYEQVPINDKFIYIPILKTLQFIFKNEHICKMMQTCTQCDKYEDFCDGSYFKSHPLFSNAKKYGTDEILQPLVKDLKILETTGVAVPFAEVSVRGTLAQITGDNLDIQSILGFLESFSANNIFAQFINLQLSQFSQKMI</sequence>
<protein>
    <submittedName>
        <fullName evidence="2">Uncharacterized protein</fullName>
    </submittedName>
</protein>
<name>A0AA47MYS7_MERPO</name>
<dbReference type="Proteomes" id="UP001174136">
    <property type="component" value="Unassembled WGS sequence"/>
</dbReference>
<comment type="caution">
    <text evidence="2">The sequence shown here is derived from an EMBL/GenBank/DDBJ whole genome shotgun (WGS) entry which is preliminary data.</text>
</comment>
<feature type="compositionally biased region" description="Basic and acidic residues" evidence="1">
    <location>
        <begin position="8"/>
        <end position="18"/>
    </location>
</feature>
<evidence type="ECO:0000313" key="2">
    <source>
        <dbReference type="EMBL" id="KAK0148744.1"/>
    </source>
</evidence>
<feature type="region of interest" description="Disordered" evidence="1">
    <location>
        <begin position="1"/>
        <end position="38"/>
    </location>
</feature>
<reference evidence="2" key="1">
    <citation type="journal article" date="2023" name="Front. Mar. Sci.">
        <title>A new Merluccius polli reference genome to investigate the effects of global change in West African waters.</title>
        <authorList>
            <person name="Mateo J.L."/>
            <person name="Blanco-Fernandez C."/>
            <person name="Garcia-Vazquez E."/>
            <person name="Machado-Schiaffino G."/>
        </authorList>
    </citation>
    <scope>NUCLEOTIDE SEQUENCE</scope>
    <source>
        <strain evidence="2">C29</strain>
        <tissue evidence="2">Fin</tissue>
    </source>
</reference>
<organism evidence="2 3">
    <name type="scientific">Merluccius polli</name>
    <name type="common">Benguela hake</name>
    <name type="synonym">Merluccius cadenati</name>
    <dbReference type="NCBI Taxonomy" id="89951"/>
    <lineage>
        <taxon>Eukaryota</taxon>
        <taxon>Metazoa</taxon>
        <taxon>Chordata</taxon>
        <taxon>Craniata</taxon>
        <taxon>Vertebrata</taxon>
        <taxon>Euteleostomi</taxon>
        <taxon>Actinopterygii</taxon>
        <taxon>Neopterygii</taxon>
        <taxon>Teleostei</taxon>
        <taxon>Neoteleostei</taxon>
        <taxon>Acanthomorphata</taxon>
        <taxon>Zeiogadaria</taxon>
        <taxon>Gadariae</taxon>
        <taxon>Gadiformes</taxon>
        <taxon>Gadoidei</taxon>
        <taxon>Merlucciidae</taxon>
        <taxon>Merluccius</taxon>
    </lineage>
</organism>
<proteinExistence type="predicted"/>
<gene>
    <name evidence="2" type="ORF">N1851_010909</name>
</gene>
<dbReference type="EMBL" id="JAOPHQ010001999">
    <property type="protein sequence ID" value="KAK0148744.1"/>
    <property type="molecule type" value="Genomic_DNA"/>
</dbReference>
<evidence type="ECO:0000256" key="1">
    <source>
        <dbReference type="SAM" id="MobiDB-lite"/>
    </source>
</evidence>
<dbReference type="AlphaFoldDB" id="A0AA47MYS7"/>
<accession>A0AA47MYS7</accession>
<feature type="compositionally biased region" description="Polar residues" evidence="1">
    <location>
        <begin position="20"/>
        <end position="38"/>
    </location>
</feature>
<evidence type="ECO:0000313" key="3">
    <source>
        <dbReference type="Proteomes" id="UP001174136"/>
    </source>
</evidence>